<evidence type="ECO:0000313" key="2">
    <source>
        <dbReference type="Proteomes" id="UP001225596"/>
    </source>
</evidence>
<comment type="caution">
    <text evidence="1">The sequence shown here is derived from an EMBL/GenBank/DDBJ whole genome shotgun (WGS) entry which is preliminary data.</text>
</comment>
<dbReference type="EMBL" id="JAUYVH010000028">
    <property type="protein sequence ID" value="MDQ9172450.1"/>
    <property type="molecule type" value="Genomic_DNA"/>
</dbReference>
<evidence type="ECO:0008006" key="3">
    <source>
        <dbReference type="Google" id="ProtNLM"/>
    </source>
</evidence>
<gene>
    <name evidence="1" type="ORF">Q8A64_18775</name>
</gene>
<evidence type="ECO:0000313" key="1">
    <source>
        <dbReference type="EMBL" id="MDQ9172450.1"/>
    </source>
</evidence>
<protein>
    <recommendedName>
        <fullName evidence="3">Transcriptional regulator</fullName>
    </recommendedName>
</protein>
<reference evidence="1 2" key="1">
    <citation type="submission" date="2023-08" db="EMBL/GenBank/DDBJ databases">
        <title>Oxalobacteraceae gen .nov., isolated from river sludge outside the plant.</title>
        <authorList>
            <person name="Zhao S.Y."/>
        </authorList>
    </citation>
    <scope>NUCLEOTIDE SEQUENCE [LARGE SCALE GENOMIC DNA]</scope>
    <source>
        <strain evidence="1 2">R-40</strain>
    </source>
</reference>
<keyword evidence="2" id="KW-1185">Reference proteome</keyword>
<name>A0ABU1BTW9_9BURK</name>
<organism evidence="1 2">
    <name type="scientific">Keguizhuia sedimenti</name>
    <dbReference type="NCBI Taxonomy" id="3064264"/>
    <lineage>
        <taxon>Bacteria</taxon>
        <taxon>Pseudomonadati</taxon>
        <taxon>Pseudomonadota</taxon>
        <taxon>Betaproteobacteria</taxon>
        <taxon>Burkholderiales</taxon>
        <taxon>Oxalobacteraceae</taxon>
        <taxon>Keguizhuia</taxon>
    </lineage>
</organism>
<sequence length="161" mass="17790">MKISRSLQRALLEQLAIRYPARHNDLFKNGDEERENQVVANLLYLEEHGLIESGLRQGLSGEYMYSGAKITARGIDFLEDDGGLSAILGMVTVRFDDATLKAVIAQRIEQSTLSDPEKKRWIDALRTLPADATKHLTMKLLESGLDHAPGAVTAIGKFLGL</sequence>
<dbReference type="RefSeq" id="WP_338438512.1">
    <property type="nucleotide sequence ID" value="NZ_JAUYVH010000028.1"/>
</dbReference>
<accession>A0ABU1BTW9</accession>
<proteinExistence type="predicted"/>
<dbReference type="Proteomes" id="UP001225596">
    <property type="component" value="Unassembled WGS sequence"/>
</dbReference>